<evidence type="ECO:0000313" key="3">
    <source>
        <dbReference type="Proteomes" id="UP001224674"/>
    </source>
</evidence>
<proteinExistence type="predicted"/>
<reference evidence="2 3" key="1">
    <citation type="submission" date="2023-03" db="EMBL/GenBank/DDBJ databases">
        <title>Complete genome sequences of several Auritidibacter ignavus strains isolated from ear infections.</title>
        <authorList>
            <person name="Baehr T."/>
            <person name="Baumhoegger A.M."/>
        </authorList>
    </citation>
    <scope>NUCLEOTIDE SEQUENCE [LARGE SCALE GENOMIC DNA]</scope>
    <source>
        <strain evidence="2 3">BABAE-6</strain>
    </source>
</reference>
<dbReference type="RefSeq" id="WP_122548709.1">
    <property type="nucleotide sequence ID" value="NZ_CP122566.1"/>
</dbReference>
<evidence type="ECO:0000256" key="1">
    <source>
        <dbReference type="SAM" id="Phobius"/>
    </source>
</evidence>
<accession>A0AAJ6AH04</accession>
<sequence>MTTPSTTSSSPGTFDHGAGKIVPLSLGAMVGFMILLALNLRTSATAVGPVLNDIAESVELSAVGAGVLTGSSQSRV</sequence>
<keyword evidence="1" id="KW-1133">Transmembrane helix</keyword>
<organism evidence="2 3">
    <name type="scientific">Auritidibacter ignavus</name>
    <dbReference type="NCBI Taxonomy" id="678932"/>
    <lineage>
        <taxon>Bacteria</taxon>
        <taxon>Bacillati</taxon>
        <taxon>Actinomycetota</taxon>
        <taxon>Actinomycetes</taxon>
        <taxon>Micrococcales</taxon>
        <taxon>Micrococcaceae</taxon>
        <taxon>Auritidibacter</taxon>
    </lineage>
</organism>
<feature type="transmembrane region" description="Helical" evidence="1">
    <location>
        <begin position="20"/>
        <end position="38"/>
    </location>
</feature>
<name>A0AAJ6AH04_9MICC</name>
<keyword evidence="3" id="KW-1185">Reference proteome</keyword>
<evidence type="ECO:0000313" key="2">
    <source>
        <dbReference type="EMBL" id="WGH93243.1"/>
    </source>
</evidence>
<protein>
    <submittedName>
        <fullName evidence="2">Uncharacterized protein</fullName>
    </submittedName>
</protein>
<dbReference type="EMBL" id="CP122566">
    <property type="protein sequence ID" value="WGH93243.1"/>
    <property type="molecule type" value="Genomic_DNA"/>
</dbReference>
<gene>
    <name evidence="2" type="ORF">QDX21_00005</name>
</gene>
<keyword evidence="1" id="KW-0812">Transmembrane</keyword>
<keyword evidence="1" id="KW-0472">Membrane</keyword>
<dbReference type="Proteomes" id="UP001224674">
    <property type="component" value="Chromosome"/>
</dbReference>
<dbReference type="AlphaFoldDB" id="A0AAJ6AH04"/>